<dbReference type="Pfam" id="PF04434">
    <property type="entry name" value="SWIM"/>
    <property type="match status" value="1"/>
</dbReference>
<feature type="compositionally biased region" description="Polar residues" evidence="5">
    <location>
        <begin position="250"/>
        <end position="266"/>
    </location>
</feature>
<dbReference type="EMBL" id="JBBWWQ010000012">
    <property type="protein sequence ID" value="KAK8934303.1"/>
    <property type="molecule type" value="Genomic_DNA"/>
</dbReference>
<evidence type="ECO:0008006" key="10">
    <source>
        <dbReference type="Google" id="ProtNLM"/>
    </source>
</evidence>
<proteinExistence type="predicted"/>
<gene>
    <name evidence="8" type="ORF">KSP39_PZI014249</name>
</gene>
<evidence type="ECO:0000259" key="6">
    <source>
        <dbReference type="PROSITE" id="PS50158"/>
    </source>
</evidence>
<feature type="domain" description="CCHC-type" evidence="6">
    <location>
        <begin position="238"/>
        <end position="253"/>
    </location>
</feature>
<protein>
    <recommendedName>
        <fullName evidence="10">SWIM-type domain-containing protein</fullName>
    </recommendedName>
</protein>
<comment type="caution">
    <text evidence="8">The sequence shown here is derived from an EMBL/GenBank/DDBJ whole genome shotgun (WGS) entry which is preliminary data.</text>
</comment>
<dbReference type="InterPro" id="IPR007527">
    <property type="entry name" value="Znf_SWIM"/>
</dbReference>
<evidence type="ECO:0000256" key="1">
    <source>
        <dbReference type="ARBA" id="ARBA00022723"/>
    </source>
</evidence>
<dbReference type="PANTHER" id="PTHR31973">
    <property type="entry name" value="POLYPROTEIN, PUTATIVE-RELATED"/>
    <property type="match status" value="1"/>
</dbReference>
<evidence type="ECO:0000256" key="5">
    <source>
        <dbReference type="SAM" id="MobiDB-lite"/>
    </source>
</evidence>
<dbReference type="GO" id="GO:0003676">
    <property type="term" value="F:nucleic acid binding"/>
    <property type="evidence" value="ECO:0007669"/>
    <property type="project" value="InterPro"/>
</dbReference>
<dbReference type="PROSITE" id="PS50966">
    <property type="entry name" value="ZF_SWIM"/>
    <property type="match status" value="1"/>
</dbReference>
<evidence type="ECO:0000313" key="9">
    <source>
        <dbReference type="Proteomes" id="UP001418222"/>
    </source>
</evidence>
<evidence type="ECO:0000313" key="8">
    <source>
        <dbReference type="EMBL" id="KAK8934303.1"/>
    </source>
</evidence>
<feature type="domain" description="SWIM-type" evidence="7">
    <location>
        <begin position="124"/>
        <end position="156"/>
    </location>
</feature>
<dbReference type="Proteomes" id="UP001418222">
    <property type="component" value="Unassembled WGS sequence"/>
</dbReference>
<dbReference type="SMART" id="SM00575">
    <property type="entry name" value="ZnF_PMZ"/>
    <property type="match status" value="1"/>
</dbReference>
<evidence type="ECO:0000256" key="3">
    <source>
        <dbReference type="ARBA" id="ARBA00022833"/>
    </source>
</evidence>
<keyword evidence="9" id="KW-1185">Reference proteome</keyword>
<dbReference type="InterPro" id="IPR001878">
    <property type="entry name" value="Znf_CCHC"/>
</dbReference>
<dbReference type="InterPro" id="IPR006564">
    <property type="entry name" value="Znf_PMZ"/>
</dbReference>
<evidence type="ECO:0000256" key="4">
    <source>
        <dbReference type="PROSITE-ProRule" id="PRU00047"/>
    </source>
</evidence>
<dbReference type="PANTHER" id="PTHR31973:SF187">
    <property type="entry name" value="MUTATOR TRANSPOSASE MUDRA PROTEIN"/>
    <property type="match status" value="1"/>
</dbReference>
<sequence length="281" mass="32725">MEKLKQFNVEAYNWVIARHPRNWARSHFRTWPKCDMLLNNLCESYNNVILKARGKPIITMLEIIRSIMMKRLHTQRDKLVNFVGDICPNIQKILENNKRGVHDYMLEWNGDDKFEVKGWSGDKWTVELACQSCSCNKWDLTGIPCVHAIACIFFKREKAEDYVDYWYKKTTYLKAYEFMLNPIKGSREWPQTDLNLLVPWTVKSKKPGRPSLHGRRLEQDELDGKKYGLKRHGTKYSCSNCGVTGHNKKSCTQTSKNVEQPMSTTSKSKLPVSSLLIDLIS</sequence>
<accession>A0AAP0BAH2</accession>
<keyword evidence="1" id="KW-0479">Metal-binding</keyword>
<dbReference type="GO" id="GO:0008270">
    <property type="term" value="F:zinc ion binding"/>
    <property type="evidence" value="ECO:0007669"/>
    <property type="project" value="UniProtKB-KW"/>
</dbReference>
<evidence type="ECO:0000256" key="2">
    <source>
        <dbReference type="ARBA" id="ARBA00022771"/>
    </source>
</evidence>
<reference evidence="8 9" key="1">
    <citation type="journal article" date="2022" name="Nat. Plants">
        <title>Genomes of leafy and leafless Platanthera orchids illuminate the evolution of mycoheterotrophy.</title>
        <authorList>
            <person name="Li M.H."/>
            <person name="Liu K.W."/>
            <person name="Li Z."/>
            <person name="Lu H.C."/>
            <person name="Ye Q.L."/>
            <person name="Zhang D."/>
            <person name="Wang J.Y."/>
            <person name="Li Y.F."/>
            <person name="Zhong Z.M."/>
            <person name="Liu X."/>
            <person name="Yu X."/>
            <person name="Liu D.K."/>
            <person name="Tu X.D."/>
            <person name="Liu B."/>
            <person name="Hao Y."/>
            <person name="Liao X.Y."/>
            <person name="Jiang Y.T."/>
            <person name="Sun W.H."/>
            <person name="Chen J."/>
            <person name="Chen Y.Q."/>
            <person name="Ai Y."/>
            <person name="Zhai J.W."/>
            <person name="Wu S.S."/>
            <person name="Zhou Z."/>
            <person name="Hsiao Y.Y."/>
            <person name="Wu W.L."/>
            <person name="Chen Y.Y."/>
            <person name="Lin Y.F."/>
            <person name="Hsu J.L."/>
            <person name="Li C.Y."/>
            <person name="Wang Z.W."/>
            <person name="Zhao X."/>
            <person name="Zhong W.Y."/>
            <person name="Ma X.K."/>
            <person name="Ma L."/>
            <person name="Huang J."/>
            <person name="Chen G.Z."/>
            <person name="Huang M.Z."/>
            <person name="Huang L."/>
            <person name="Peng D.H."/>
            <person name="Luo Y.B."/>
            <person name="Zou S.Q."/>
            <person name="Chen S.P."/>
            <person name="Lan S."/>
            <person name="Tsai W.C."/>
            <person name="Van de Peer Y."/>
            <person name="Liu Z.J."/>
        </authorList>
    </citation>
    <scope>NUCLEOTIDE SEQUENCE [LARGE SCALE GENOMIC DNA]</scope>
    <source>
        <strain evidence="8">Lor287</strain>
    </source>
</reference>
<evidence type="ECO:0000259" key="7">
    <source>
        <dbReference type="PROSITE" id="PS50966"/>
    </source>
</evidence>
<feature type="region of interest" description="Disordered" evidence="5">
    <location>
        <begin position="247"/>
        <end position="266"/>
    </location>
</feature>
<name>A0AAP0BAH2_9ASPA</name>
<keyword evidence="3" id="KW-0862">Zinc</keyword>
<keyword evidence="2 4" id="KW-0863">Zinc-finger</keyword>
<organism evidence="8 9">
    <name type="scientific">Platanthera zijinensis</name>
    <dbReference type="NCBI Taxonomy" id="2320716"/>
    <lineage>
        <taxon>Eukaryota</taxon>
        <taxon>Viridiplantae</taxon>
        <taxon>Streptophyta</taxon>
        <taxon>Embryophyta</taxon>
        <taxon>Tracheophyta</taxon>
        <taxon>Spermatophyta</taxon>
        <taxon>Magnoliopsida</taxon>
        <taxon>Liliopsida</taxon>
        <taxon>Asparagales</taxon>
        <taxon>Orchidaceae</taxon>
        <taxon>Orchidoideae</taxon>
        <taxon>Orchideae</taxon>
        <taxon>Orchidinae</taxon>
        <taxon>Platanthera</taxon>
    </lineage>
</organism>
<dbReference type="PROSITE" id="PS50158">
    <property type="entry name" value="ZF_CCHC"/>
    <property type="match status" value="1"/>
</dbReference>
<dbReference type="AlphaFoldDB" id="A0AAP0BAH2"/>